<feature type="transmembrane region" description="Helical" evidence="2">
    <location>
        <begin position="228"/>
        <end position="247"/>
    </location>
</feature>
<dbReference type="Proteomes" id="UP000702209">
    <property type="component" value="Unassembled WGS sequence"/>
</dbReference>
<keyword evidence="2" id="KW-0472">Membrane</keyword>
<keyword evidence="3" id="KW-0732">Signal</keyword>
<dbReference type="RefSeq" id="WP_195128416.1">
    <property type="nucleotide sequence ID" value="NZ_JADLQX010000003.1"/>
</dbReference>
<feature type="signal peptide" evidence="3">
    <location>
        <begin position="1"/>
        <end position="26"/>
    </location>
</feature>
<protein>
    <recommendedName>
        <fullName evidence="4">DUF8020 domain-containing protein</fullName>
    </recommendedName>
</protein>
<reference evidence="5 6" key="1">
    <citation type="submission" date="2020-10" db="EMBL/GenBank/DDBJ databases">
        <title>Identification of Nocardia species via Next-generation sequencing and recognition of intraspecies genetic diversity.</title>
        <authorList>
            <person name="Li P."/>
            <person name="Li P."/>
            <person name="Lu B."/>
        </authorList>
    </citation>
    <scope>NUCLEOTIDE SEQUENCE [LARGE SCALE GENOMIC DNA]</scope>
    <source>
        <strain evidence="5 6">BJ06-0157</strain>
    </source>
</reference>
<keyword evidence="6" id="KW-1185">Reference proteome</keyword>
<evidence type="ECO:0000313" key="5">
    <source>
        <dbReference type="EMBL" id="MBF6297061.1"/>
    </source>
</evidence>
<feature type="domain" description="DUF8020" evidence="4">
    <location>
        <begin position="58"/>
        <end position="127"/>
    </location>
</feature>
<comment type="caution">
    <text evidence="5">The sequence shown here is derived from an EMBL/GenBank/DDBJ whole genome shotgun (WGS) entry which is preliminary data.</text>
</comment>
<feature type="transmembrane region" description="Helical" evidence="2">
    <location>
        <begin position="165"/>
        <end position="188"/>
    </location>
</feature>
<proteinExistence type="predicted"/>
<feature type="region of interest" description="Disordered" evidence="1">
    <location>
        <begin position="36"/>
        <end position="55"/>
    </location>
</feature>
<evidence type="ECO:0000256" key="2">
    <source>
        <dbReference type="SAM" id="Phobius"/>
    </source>
</evidence>
<evidence type="ECO:0000313" key="6">
    <source>
        <dbReference type="Proteomes" id="UP000702209"/>
    </source>
</evidence>
<name>A0ABS0CKD4_9NOCA</name>
<evidence type="ECO:0000256" key="3">
    <source>
        <dbReference type="SAM" id="SignalP"/>
    </source>
</evidence>
<dbReference type="EMBL" id="JADLQX010000003">
    <property type="protein sequence ID" value="MBF6297061.1"/>
    <property type="molecule type" value="Genomic_DNA"/>
</dbReference>
<dbReference type="Pfam" id="PF26059">
    <property type="entry name" value="DUF8020"/>
    <property type="match status" value="1"/>
</dbReference>
<feature type="transmembrane region" description="Helical" evidence="2">
    <location>
        <begin position="195"/>
        <end position="222"/>
    </location>
</feature>
<gene>
    <name evidence="5" type="ORF">IU459_05825</name>
</gene>
<sequence length="263" mass="26206">MQITKLALAAAFTTAAVSIAAGTSSAAPVDATSVEVASGEGASTEAEPGEADSAKGEAVGFTAYATETSSVITTDAGSLVVEDQMLKIKAADGTVIAGAPLTFRIDDFEFPITAEISDRTATLTPQFDMAHATYKPVALPFEDKAPWKTEYDREQAAWSRMTSTIAMGASIGTLVGGIGGASVGCILGGIAGATVAAATIVGMFGPFIPAAAVGCLGGIVAVGALGTVAGQILVTAPVAIGAAIQYFSTVNSPMPSKPAEPQK</sequence>
<accession>A0ABS0CKD4</accession>
<feature type="chain" id="PRO_5047328167" description="DUF8020 domain-containing protein" evidence="3">
    <location>
        <begin position="27"/>
        <end position="263"/>
    </location>
</feature>
<dbReference type="InterPro" id="IPR058333">
    <property type="entry name" value="DUF8020"/>
</dbReference>
<keyword evidence="2" id="KW-1133">Transmembrane helix</keyword>
<organism evidence="5 6">
    <name type="scientific">Nocardia amamiensis</name>
    <dbReference type="NCBI Taxonomy" id="404578"/>
    <lineage>
        <taxon>Bacteria</taxon>
        <taxon>Bacillati</taxon>
        <taxon>Actinomycetota</taxon>
        <taxon>Actinomycetes</taxon>
        <taxon>Mycobacteriales</taxon>
        <taxon>Nocardiaceae</taxon>
        <taxon>Nocardia</taxon>
    </lineage>
</organism>
<evidence type="ECO:0000256" key="1">
    <source>
        <dbReference type="SAM" id="MobiDB-lite"/>
    </source>
</evidence>
<evidence type="ECO:0000259" key="4">
    <source>
        <dbReference type="Pfam" id="PF26059"/>
    </source>
</evidence>
<keyword evidence="2" id="KW-0812">Transmembrane</keyword>